<feature type="transmembrane region" description="Helical" evidence="7">
    <location>
        <begin position="93"/>
        <end position="114"/>
    </location>
</feature>
<sequence>MDHLSQTKAPQQIAAVSVFLSLALGAVALRLWIRARMIKSLGWDDYMMVVALINYIMYDTALMVVVANGGGTHVKLSDIKRAAVIYSLAAEGFYLTTIMFLKISLGLSFLRIVVKQWQRRFVYAIMFLSTSINIYHTIFVIFNCGSPSHYLERLVQSKCARKSVELGLAYEQAAVTTITDFLFALLPIPLLWNASMDRRSKISGGCILGLGTLGSIFSIVRFKYIDGLGSLEDFLWNTANVSIWSTMEMGTGIIAGSLATMRPIFKKIVYKANDLTANCHGGIHSPRHWRKTKPSAYNSTHTDSRSEQEWKQSNDFWNGTFTATCVGGVLDDLDDLDDEKGSSLVQIRDCEREPSEDNWSKGPETSRMWPLAVDARISRTVDVVISVSQEEPSKGDLWGGRMENVVRSPQKARHSGSSTESIPDWEMQPDLTMPSRSGSKADLAEEVGVVRAVCR</sequence>
<dbReference type="InterPro" id="IPR049326">
    <property type="entry name" value="Rhodopsin_dom_fungi"/>
</dbReference>
<evidence type="ECO:0000256" key="5">
    <source>
        <dbReference type="ARBA" id="ARBA00038359"/>
    </source>
</evidence>
<comment type="similarity">
    <text evidence="5">Belongs to the SAT4 family.</text>
</comment>
<feature type="domain" description="Rhodopsin" evidence="8">
    <location>
        <begin position="29"/>
        <end position="267"/>
    </location>
</feature>
<feature type="transmembrane region" description="Helical" evidence="7">
    <location>
        <begin position="45"/>
        <end position="67"/>
    </location>
</feature>
<keyword evidence="10" id="KW-1185">Reference proteome</keyword>
<feature type="transmembrane region" description="Helical" evidence="7">
    <location>
        <begin position="121"/>
        <end position="142"/>
    </location>
</feature>
<dbReference type="PANTHER" id="PTHR33048">
    <property type="entry name" value="PTH11-LIKE INTEGRAL MEMBRANE PROTEIN (AFU_ORTHOLOGUE AFUA_5G11245)"/>
    <property type="match status" value="1"/>
</dbReference>
<dbReference type="PANTHER" id="PTHR33048:SF96">
    <property type="entry name" value="INTEGRAL MEMBRANE PROTEIN"/>
    <property type="match status" value="1"/>
</dbReference>
<feature type="transmembrane region" description="Helical" evidence="7">
    <location>
        <begin position="173"/>
        <end position="192"/>
    </location>
</feature>
<evidence type="ECO:0000259" key="8">
    <source>
        <dbReference type="Pfam" id="PF20684"/>
    </source>
</evidence>
<evidence type="ECO:0000313" key="10">
    <source>
        <dbReference type="Proteomes" id="UP000316270"/>
    </source>
</evidence>
<evidence type="ECO:0000256" key="6">
    <source>
        <dbReference type="SAM" id="MobiDB-lite"/>
    </source>
</evidence>
<dbReference type="GO" id="GO:0016020">
    <property type="term" value="C:membrane"/>
    <property type="evidence" value="ECO:0007669"/>
    <property type="project" value="UniProtKB-SubCell"/>
</dbReference>
<dbReference type="Pfam" id="PF20684">
    <property type="entry name" value="Fung_rhodopsin"/>
    <property type="match status" value="1"/>
</dbReference>
<reference evidence="9 10" key="1">
    <citation type="submission" date="2019-07" db="EMBL/GenBank/DDBJ databases">
        <title>Finished genome of Venturia effusa.</title>
        <authorList>
            <person name="Young C.A."/>
            <person name="Cox M.P."/>
            <person name="Ganley A.R.D."/>
            <person name="David W.J."/>
        </authorList>
    </citation>
    <scope>NUCLEOTIDE SEQUENCE [LARGE SCALE GENOMIC DNA]</scope>
    <source>
        <strain evidence="10">albino</strain>
    </source>
</reference>
<name>A0A517LPV1_9PEZI</name>
<feature type="transmembrane region" description="Helical" evidence="7">
    <location>
        <begin position="242"/>
        <end position="261"/>
    </location>
</feature>
<gene>
    <name evidence="9" type="ORF">FKW77_002991</name>
</gene>
<feature type="region of interest" description="Disordered" evidence="6">
    <location>
        <begin position="407"/>
        <end position="443"/>
    </location>
</feature>
<keyword evidence="3 7" id="KW-1133">Transmembrane helix</keyword>
<proteinExistence type="inferred from homology"/>
<evidence type="ECO:0000313" key="9">
    <source>
        <dbReference type="EMBL" id="QDS77659.1"/>
    </source>
</evidence>
<evidence type="ECO:0000256" key="4">
    <source>
        <dbReference type="ARBA" id="ARBA00023136"/>
    </source>
</evidence>
<dbReference type="EMBL" id="CP042202">
    <property type="protein sequence ID" value="QDS77659.1"/>
    <property type="molecule type" value="Genomic_DNA"/>
</dbReference>
<keyword evidence="2 7" id="KW-0812">Transmembrane</keyword>
<dbReference type="OrthoDB" id="4682787at2759"/>
<keyword evidence="4 7" id="KW-0472">Membrane</keyword>
<accession>A0A517LPV1</accession>
<evidence type="ECO:0000256" key="1">
    <source>
        <dbReference type="ARBA" id="ARBA00004141"/>
    </source>
</evidence>
<evidence type="ECO:0000256" key="7">
    <source>
        <dbReference type="SAM" id="Phobius"/>
    </source>
</evidence>
<feature type="transmembrane region" description="Helical" evidence="7">
    <location>
        <begin position="204"/>
        <end position="222"/>
    </location>
</feature>
<dbReference type="InterPro" id="IPR052337">
    <property type="entry name" value="SAT4-like"/>
</dbReference>
<comment type="subcellular location">
    <subcellularLocation>
        <location evidence="1">Membrane</location>
        <topology evidence="1">Multi-pass membrane protein</topology>
    </subcellularLocation>
</comment>
<protein>
    <recommendedName>
        <fullName evidence="8">Rhodopsin domain-containing protein</fullName>
    </recommendedName>
</protein>
<dbReference type="Proteomes" id="UP000316270">
    <property type="component" value="Chromosome 18"/>
</dbReference>
<feature type="region of interest" description="Disordered" evidence="6">
    <location>
        <begin position="287"/>
        <end position="309"/>
    </location>
</feature>
<feature type="transmembrane region" description="Helical" evidence="7">
    <location>
        <begin position="12"/>
        <end position="33"/>
    </location>
</feature>
<evidence type="ECO:0000256" key="2">
    <source>
        <dbReference type="ARBA" id="ARBA00022692"/>
    </source>
</evidence>
<evidence type="ECO:0000256" key="3">
    <source>
        <dbReference type="ARBA" id="ARBA00022989"/>
    </source>
</evidence>
<organism evidence="9 10">
    <name type="scientific">Venturia effusa</name>
    <dbReference type="NCBI Taxonomy" id="50376"/>
    <lineage>
        <taxon>Eukaryota</taxon>
        <taxon>Fungi</taxon>
        <taxon>Dikarya</taxon>
        <taxon>Ascomycota</taxon>
        <taxon>Pezizomycotina</taxon>
        <taxon>Dothideomycetes</taxon>
        <taxon>Pleosporomycetidae</taxon>
        <taxon>Venturiales</taxon>
        <taxon>Venturiaceae</taxon>
        <taxon>Venturia</taxon>
    </lineage>
</organism>
<dbReference type="AlphaFoldDB" id="A0A517LPV1"/>